<name>A0A2N5UH18_9BASI</name>
<reference evidence="3 4" key="1">
    <citation type="submission" date="2017-11" db="EMBL/GenBank/DDBJ databases">
        <title>De novo assembly and phasing of dikaryotic genomes from two isolates of Puccinia coronata f. sp. avenae, the causal agent of oat crown rust.</title>
        <authorList>
            <person name="Miller M.E."/>
            <person name="Zhang Y."/>
            <person name="Omidvar V."/>
            <person name="Sperschneider J."/>
            <person name="Schwessinger B."/>
            <person name="Raley C."/>
            <person name="Palmer J.M."/>
            <person name="Garnica D."/>
            <person name="Upadhyaya N."/>
            <person name="Rathjen J."/>
            <person name="Taylor J.M."/>
            <person name="Park R.F."/>
            <person name="Dodds P.N."/>
            <person name="Hirsch C.D."/>
            <person name="Kianian S.F."/>
            <person name="Figueroa M."/>
        </authorList>
    </citation>
    <scope>NUCLEOTIDE SEQUENCE [LARGE SCALE GENOMIC DNA]</scope>
    <source>
        <strain evidence="3">12SD80</strain>
    </source>
</reference>
<feature type="region of interest" description="Disordered" evidence="1">
    <location>
        <begin position="35"/>
        <end position="55"/>
    </location>
</feature>
<dbReference type="InterPro" id="IPR039207">
    <property type="entry name" value="MMTAG2-like"/>
</dbReference>
<organism evidence="3 4">
    <name type="scientific">Puccinia coronata f. sp. avenae</name>
    <dbReference type="NCBI Taxonomy" id="200324"/>
    <lineage>
        <taxon>Eukaryota</taxon>
        <taxon>Fungi</taxon>
        <taxon>Dikarya</taxon>
        <taxon>Basidiomycota</taxon>
        <taxon>Pucciniomycotina</taxon>
        <taxon>Pucciniomycetes</taxon>
        <taxon>Pucciniales</taxon>
        <taxon>Pucciniaceae</taxon>
        <taxon>Puccinia</taxon>
    </lineage>
</organism>
<sequence>MDQGWHLSVDGDSLSLQVFATCCFLTTNPLDRRAEPPLVSGTRTPEARLSFPPVDRVPRPPWIGGLRQAAFKQSSATLSNTQSTSRHLGHPIEMFSGPVRGGTRGGQGDFKWSDVADDKDRENYLGHSILAPVGRWQKNKDITWYNKEGGAIDEDERQRAKREEIQRIKAAEEDALSAALGFKPAPRDPTTRAPETSSNAISLGPARVALEEETGSSEESEKRKRKEEKAARKAERAAKRERKMEEKSVKKISSSKSSKYPDLNSLRSTRLDRMVDNNDERTRDRRHSDYRPVADEVHLLKETVPLLANPLHTEATTLVVEIIHLLIQITIELTSLTLIRTITPAPLPLPPMIDIDAQFLQTIVVEITAAVLGRLHVGHIVIISTTFAHPPALFV</sequence>
<evidence type="ECO:0000256" key="1">
    <source>
        <dbReference type="SAM" id="MobiDB-lite"/>
    </source>
</evidence>
<gene>
    <name evidence="3" type="ORF">PCASD_06648</name>
</gene>
<dbReference type="PANTHER" id="PTHR14580">
    <property type="entry name" value="MULTIPLE MYELOMA TUMOR-ASSOCIATED PROTEIN 2 FAMILY MEMBER"/>
    <property type="match status" value="1"/>
</dbReference>
<dbReference type="AlphaFoldDB" id="A0A2N5UH18"/>
<evidence type="ECO:0000313" key="3">
    <source>
        <dbReference type="EMBL" id="PLW36986.1"/>
    </source>
</evidence>
<evidence type="ECO:0000259" key="2">
    <source>
        <dbReference type="Pfam" id="PF10159"/>
    </source>
</evidence>
<feature type="compositionally biased region" description="Basic and acidic residues" evidence="1">
    <location>
        <begin position="269"/>
        <end position="287"/>
    </location>
</feature>
<dbReference type="EMBL" id="PGCI01000151">
    <property type="protein sequence ID" value="PLW36986.1"/>
    <property type="molecule type" value="Genomic_DNA"/>
</dbReference>
<comment type="caution">
    <text evidence="3">The sequence shown here is derived from an EMBL/GenBank/DDBJ whole genome shotgun (WGS) entry which is preliminary data.</text>
</comment>
<proteinExistence type="predicted"/>
<dbReference type="Proteomes" id="UP000235392">
    <property type="component" value="Unassembled WGS sequence"/>
</dbReference>
<feature type="compositionally biased region" description="Basic and acidic residues" evidence="1">
    <location>
        <begin position="219"/>
        <end position="249"/>
    </location>
</feature>
<evidence type="ECO:0000313" key="4">
    <source>
        <dbReference type="Proteomes" id="UP000235392"/>
    </source>
</evidence>
<feature type="domain" description="Multiple myeloma tumor-associated protein 2-like N-terminal" evidence="2">
    <location>
        <begin position="102"/>
        <end position="181"/>
    </location>
</feature>
<dbReference type="PANTHER" id="PTHR14580:SF0">
    <property type="entry name" value="MULTIPLE MYELOMA TUMOR-ASSOCIATED PROTEIN 2"/>
    <property type="match status" value="1"/>
</dbReference>
<protein>
    <recommendedName>
        <fullName evidence="2">Multiple myeloma tumor-associated protein 2-like N-terminal domain-containing protein</fullName>
    </recommendedName>
</protein>
<accession>A0A2N5UH18</accession>
<dbReference type="InterPro" id="IPR019315">
    <property type="entry name" value="MMTA2_N"/>
</dbReference>
<feature type="region of interest" description="Disordered" evidence="1">
    <location>
        <begin position="177"/>
        <end position="287"/>
    </location>
</feature>
<dbReference type="Pfam" id="PF10159">
    <property type="entry name" value="MMtag"/>
    <property type="match status" value="1"/>
</dbReference>